<evidence type="ECO:0000313" key="4">
    <source>
        <dbReference type="Proteomes" id="UP000332594"/>
    </source>
</evidence>
<reference evidence="3 4" key="1">
    <citation type="submission" date="2019-03" db="EMBL/GenBank/DDBJ databases">
        <authorList>
            <consortium name="Pathogen Informatics"/>
        </authorList>
    </citation>
    <scope>NUCLEOTIDE SEQUENCE [LARGE SCALE GENOMIC DNA]</scope>
    <source>
        <strain evidence="3 4">NCTC13038</strain>
    </source>
</reference>
<dbReference type="PANTHER" id="PTHR43855">
    <property type="entry name" value="THIOSULFATE SULFURTRANSFERASE"/>
    <property type="match status" value="1"/>
</dbReference>
<dbReference type="SMART" id="SM00450">
    <property type="entry name" value="RHOD"/>
    <property type="match status" value="1"/>
</dbReference>
<evidence type="ECO:0000259" key="2">
    <source>
        <dbReference type="PROSITE" id="PS50206"/>
    </source>
</evidence>
<dbReference type="EMBL" id="CAADJG010000002">
    <property type="protein sequence ID" value="VFS74806.1"/>
    <property type="molecule type" value="Genomic_DNA"/>
</dbReference>
<dbReference type="Gene3D" id="3.40.250.10">
    <property type="entry name" value="Rhodanese-like domain"/>
    <property type="match status" value="1"/>
</dbReference>
<dbReference type="InterPro" id="IPR001763">
    <property type="entry name" value="Rhodanese-like_dom"/>
</dbReference>
<sequence>MPEHSLRQTAQIRQALLDGAELALIDVREEAHFATAHPLFAANLPLSKLELEISRRVPRLTTPITVYDNGEGLAIVALERLREWGYRDVALLDGGLAGWQRSGGELFQDVNSPSKAFGELVESQRHTPSLSAQEVAGAD</sequence>
<dbReference type="PROSITE" id="PS50206">
    <property type="entry name" value="RHODANESE_3"/>
    <property type="match status" value="1"/>
</dbReference>
<feature type="domain" description="Rhodanese" evidence="2">
    <location>
        <begin position="18"/>
        <end position="108"/>
    </location>
</feature>
<dbReference type="AlphaFoldDB" id="A0A485BRC6"/>
<dbReference type="Pfam" id="PF00581">
    <property type="entry name" value="Rhodanese"/>
    <property type="match status" value="1"/>
</dbReference>
<evidence type="ECO:0000313" key="3">
    <source>
        <dbReference type="EMBL" id="VFS74806.1"/>
    </source>
</evidence>
<organism evidence="3 4">
    <name type="scientific">Raoultella terrigena</name>
    <name type="common">Klebsiella terrigena</name>
    <dbReference type="NCBI Taxonomy" id="577"/>
    <lineage>
        <taxon>Bacteria</taxon>
        <taxon>Pseudomonadati</taxon>
        <taxon>Pseudomonadota</taxon>
        <taxon>Gammaproteobacteria</taxon>
        <taxon>Enterobacterales</taxon>
        <taxon>Enterobacteriaceae</taxon>
        <taxon>Klebsiella/Raoultella group</taxon>
        <taxon>Raoultella</taxon>
    </lineage>
</organism>
<name>A0A485BRC6_RAOTE</name>
<evidence type="ECO:0000256" key="1">
    <source>
        <dbReference type="ARBA" id="ARBA00022737"/>
    </source>
</evidence>
<dbReference type="Proteomes" id="UP000332594">
    <property type="component" value="Unassembled WGS sequence"/>
</dbReference>
<dbReference type="InterPro" id="IPR036873">
    <property type="entry name" value="Rhodanese-like_dom_sf"/>
</dbReference>
<keyword evidence="1" id="KW-0677">Repeat</keyword>
<dbReference type="SUPFAM" id="SSF52821">
    <property type="entry name" value="Rhodanese/Cell cycle control phosphatase"/>
    <property type="match status" value="1"/>
</dbReference>
<proteinExistence type="predicted"/>
<dbReference type="InterPro" id="IPR051126">
    <property type="entry name" value="Thiosulfate_sulfurtransferase"/>
</dbReference>
<gene>
    <name evidence="3" type="ORF">NCTC13038_03269</name>
</gene>
<dbReference type="PANTHER" id="PTHR43855:SF1">
    <property type="entry name" value="THIOSULFATE SULFURTRANSFERASE"/>
    <property type="match status" value="1"/>
</dbReference>
<accession>A0A485BRC6</accession>
<protein>
    <submittedName>
        <fullName evidence="3">Molybdopterin biosynthesis protein MoeB</fullName>
    </submittedName>
</protein>